<sequence length="349" mass="36035">MNDVMLPWPEPRRPGKGGKQGGKRDGKQDRKAETPPAPHYEIQRVNADGSTGPVEVLPITKPPWAAESGRRGFLGAGLASSVAAALLLSGCSDDGSNSPSSPSPSGSDPYSPSPTESDSPSPWSDPPTDPPSYDPTPTDTPTYSTGGSTTTGGTTYGGTSSGSTSSGSTSSGSTTTGGTTYGGTTSGSSGSGGTICTCNKVCTCIPVCQAHELLNADPVVRRMAETVLVAMGLRELPYLRWAADEAAPPLRTRIEELTGELRGGRRLDPDELDDPGCEPYLTSHNPVIALMAAQVLTLRALLRGTRLTGVTADRAARALTTGHALHLRRAPAWSTPHSGATEGRPACAR</sequence>
<feature type="compositionally biased region" description="Low complexity" evidence="1">
    <location>
        <begin position="135"/>
        <end position="153"/>
    </location>
</feature>
<dbReference type="RefSeq" id="WP_209266123.1">
    <property type="nucleotide sequence ID" value="NZ_JAFFZN010000015.1"/>
</dbReference>
<evidence type="ECO:0000313" key="3">
    <source>
        <dbReference type="Proteomes" id="UP001518976"/>
    </source>
</evidence>
<feature type="compositionally biased region" description="Pro residues" evidence="1">
    <location>
        <begin position="123"/>
        <end position="134"/>
    </location>
</feature>
<evidence type="ECO:0000313" key="2">
    <source>
        <dbReference type="EMBL" id="MBO8187315.1"/>
    </source>
</evidence>
<reference evidence="2 3" key="1">
    <citation type="submission" date="2021-02" db="EMBL/GenBank/DDBJ databases">
        <title>Streptomyces spirodelae sp. nov., isolated from duckweed.</title>
        <authorList>
            <person name="Saimee Y."/>
            <person name="Duangmal K."/>
        </authorList>
    </citation>
    <scope>NUCLEOTIDE SEQUENCE [LARGE SCALE GENOMIC DNA]</scope>
    <source>
        <strain evidence="2 3">DW4-2</strain>
    </source>
</reference>
<feature type="compositionally biased region" description="Basic and acidic residues" evidence="1">
    <location>
        <begin position="22"/>
        <end position="33"/>
    </location>
</feature>
<feature type="compositionally biased region" description="Gly residues" evidence="1">
    <location>
        <begin position="179"/>
        <end position="191"/>
    </location>
</feature>
<dbReference type="Proteomes" id="UP001518976">
    <property type="component" value="Unassembled WGS sequence"/>
</dbReference>
<accession>A0ABS3WVZ6</accession>
<dbReference type="EMBL" id="JAFFZN010000015">
    <property type="protein sequence ID" value="MBO8187315.1"/>
    <property type="molecule type" value="Genomic_DNA"/>
</dbReference>
<gene>
    <name evidence="2" type="ORF">JW592_17855</name>
</gene>
<feature type="region of interest" description="Disordered" evidence="1">
    <location>
        <begin position="89"/>
        <end position="191"/>
    </location>
</feature>
<protein>
    <submittedName>
        <fullName evidence="2">Uncharacterized protein</fullName>
    </submittedName>
</protein>
<keyword evidence="3" id="KW-1185">Reference proteome</keyword>
<feature type="compositionally biased region" description="Low complexity" evidence="1">
    <location>
        <begin position="161"/>
        <end position="178"/>
    </location>
</feature>
<proteinExistence type="predicted"/>
<evidence type="ECO:0000256" key="1">
    <source>
        <dbReference type="SAM" id="MobiDB-lite"/>
    </source>
</evidence>
<feature type="region of interest" description="Disordered" evidence="1">
    <location>
        <begin position="1"/>
        <end position="58"/>
    </location>
</feature>
<comment type="caution">
    <text evidence="2">The sequence shown here is derived from an EMBL/GenBank/DDBJ whole genome shotgun (WGS) entry which is preliminary data.</text>
</comment>
<feature type="compositionally biased region" description="Low complexity" evidence="1">
    <location>
        <begin position="89"/>
        <end position="122"/>
    </location>
</feature>
<name>A0ABS3WVZ6_9ACTN</name>
<organism evidence="2 3">
    <name type="scientific">Streptomyces spirodelae</name>
    <dbReference type="NCBI Taxonomy" id="2812904"/>
    <lineage>
        <taxon>Bacteria</taxon>
        <taxon>Bacillati</taxon>
        <taxon>Actinomycetota</taxon>
        <taxon>Actinomycetes</taxon>
        <taxon>Kitasatosporales</taxon>
        <taxon>Streptomycetaceae</taxon>
        <taxon>Streptomyces</taxon>
    </lineage>
</organism>